<protein>
    <submittedName>
        <fullName evidence="6">Gag-Pol polyprotein-like protein</fullName>
    </submittedName>
</protein>
<evidence type="ECO:0000313" key="6">
    <source>
        <dbReference type="EMBL" id="KAF8785788.1"/>
    </source>
</evidence>
<evidence type="ECO:0000256" key="3">
    <source>
        <dbReference type="ARBA" id="ARBA00022722"/>
    </source>
</evidence>
<sequence length="479" mass="54621">MAFMSKGRKQDLIKLATELGEEVEDDLKVIELRELILKTSIYKEDLDFVKDTLENIMTERLEREERERVADVKERIERDRAYELEKLRLQVESQKLEQTSGLELLPADQQATYNLKKLLPDFDPQDEDMTLFLNLFERQMKILKIGKQNWGMPWIPSQSRRDPSYKDRTPLLCYGCGEQGVVKAKCAKCNPMVQGDRTQPPTLNHTNFYSILMESQPSSIIEITICGSQAAVCADTRATHSVAGEKLYHFLKNNGRRFENSTVDRALSDGHVQKTDILTTTVDIGVAEKVIPTKLIVLKNSKGNRTFLGTDFLRAAGIVLDLQKGLWRTTDEIQFPAQKVREMFQPGEATANECAITLIEDIFLRYGIPRRIISDNGSQFVSAVLQQVCCTINISQNLIPVYFPQSNPVERKNRDLKPRLAILVGYDHGNWHSKLPMIRLAMNTAVCDTTGHTPAFLQFGRELRTVDDVVRDFKADMFT</sequence>
<comment type="caution">
    <text evidence="6">The sequence shown here is derived from an EMBL/GenBank/DDBJ whole genome shotgun (WGS) entry which is preliminary data.</text>
</comment>
<dbReference type="AlphaFoldDB" id="A0A8T0F654"/>
<dbReference type="InterPro" id="IPR012337">
    <property type="entry name" value="RNaseH-like_sf"/>
</dbReference>
<dbReference type="SUPFAM" id="SSF53098">
    <property type="entry name" value="Ribonuclease H-like"/>
    <property type="match status" value="1"/>
</dbReference>
<dbReference type="PANTHER" id="PTHR37984">
    <property type="entry name" value="PROTEIN CBG26694"/>
    <property type="match status" value="1"/>
</dbReference>
<accession>A0A8T0F654</accession>
<organism evidence="6 7">
    <name type="scientific">Argiope bruennichi</name>
    <name type="common">Wasp spider</name>
    <name type="synonym">Aranea bruennichi</name>
    <dbReference type="NCBI Taxonomy" id="94029"/>
    <lineage>
        <taxon>Eukaryota</taxon>
        <taxon>Metazoa</taxon>
        <taxon>Ecdysozoa</taxon>
        <taxon>Arthropoda</taxon>
        <taxon>Chelicerata</taxon>
        <taxon>Arachnida</taxon>
        <taxon>Araneae</taxon>
        <taxon>Araneomorphae</taxon>
        <taxon>Entelegynae</taxon>
        <taxon>Araneoidea</taxon>
        <taxon>Araneidae</taxon>
        <taxon>Argiope</taxon>
    </lineage>
</organism>
<dbReference type="GO" id="GO:0004519">
    <property type="term" value="F:endonuclease activity"/>
    <property type="evidence" value="ECO:0007669"/>
    <property type="project" value="UniProtKB-KW"/>
</dbReference>
<dbReference type="InterPro" id="IPR021109">
    <property type="entry name" value="Peptidase_aspartic_dom_sf"/>
</dbReference>
<keyword evidence="1" id="KW-0808">Transferase</keyword>
<dbReference type="GO" id="GO:0003676">
    <property type="term" value="F:nucleic acid binding"/>
    <property type="evidence" value="ECO:0007669"/>
    <property type="project" value="InterPro"/>
</dbReference>
<keyword evidence="4" id="KW-0378">Hydrolase</keyword>
<reference evidence="6" key="2">
    <citation type="submission" date="2020-06" db="EMBL/GenBank/DDBJ databases">
        <authorList>
            <person name="Sheffer M."/>
        </authorList>
    </citation>
    <scope>NUCLEOTIDE SEQUENCE</scope>
</reference>
<dbReference type="GO" id="GO:0016779">
    <property type="term" value="F:nucleotidyltransferase activity"/>
    <property type="evidence" value="ECO:0007669"/>
    <property type="project" value="UniProtKB-KW"/>
</dbReference>
<keyword evidence="4" id="KW-0255">Endonuclease</keyword>
<dbReference type="EMBL" id="JABXBU010000030">
    <property type="protein sequence ID" value="KAF8785788.1"/>
    <property type="molecule type" value="Genomic_DNA"/>
</dbReference>
<keyword evidence="7" id="KW-1185">Reference proteome</keyword>
<evidence type="ECO:0000256" key="2">
    <source>
        <dbReference type="ARBA" id="ARBA00022695"/>
    </source>
</evidence>
<feature type="domain" description="Integrase catalytic" evidence="5">
    <location>
        <begin position="349"/>
        <end position="462"/>
    </location>
</feature>
<evidence type="ECO:0000259" key="5">
    <source>
        <dbReference type="PROSITE" id="PS50994"/>
    </source>
</evidence>
<evidence type="ECO:0000256" key="4">
    <source>
        <dbReference type="ARBA" id="ARBA00022759"/>
    </source>
</evidence>
<reference evidence="6" key="1">
    <citation type="journal article" date="2020" name="bioRxiv">
        <title>Chromosome-level reference genome of the European wasp spider Argiope bruennichi: a resource for studies on range expansion and evolutionary adaptation.</title>
        <authorList>
            <person name="Sheffer M.M."/>
            <person name="Hoppe A."/>
            <person name="Krehenwinkel H."/>
            <person name="Uhl G."/>
            <person name="Kuss A.W."/>
            <person name="Jensen L."/>
            <person name="Jensen C."/>
            <person name="Gillespie R.G."/>
            <person name="Hoff K.J."/>
            <person name="Prost S."/>
        </authorList>
    </citation>
    <scope>NUCLEOTIDE SEQUENCE</scope>
</reference>
<gene>
    <name evidence="6" type="ORF">HNY73_011293</name>
</gene>
<keyword evidence="3" id="KW-0540">Nuclease</keyword>
<dbReference type="InterPro" id="IPR036397">
    <property type="entry name" value="RNaseH_sf"/>
</dbReference>
<dbReference type="InterPro" id="IPR050951">
    <property type="entry name" value="Retrovirus_Pol_polyprotein"/>
</dbReference>
<dbReference type="Gene3D" id="3.30.420.10">
    <property type="entry name" value="Ribonuclease H-like superfamily/Ribonuclease H"/>
    <property type="match status" value="1"/>
</dbReference>
<proteinExistence type="predicted"/>
<dbReference type="InterPro" id="IPR001584">
    <property type="entry name" value="Integrase_cat-core"/>
</dbReference>
<dbReference type="PROSITE" id="PS50994">
    <property type="entry name" value="INTEGRASE"/>
    <property type="match status" value="1"/>
</dbReference>
<dbReference type="GO" id="GO:0015074">
    <property type="term" value="P:DNA integration"/>
    <property type="evidence" value="ECO:0007669"/>
    <property type="project" value="InterPro"/>
</dbReference>
<dbReference type="PANTHER" id="PTHR37984:SF5">
    <property type="entry name" value="PROTEIN NYNRIN-LIKE"/>
    <property type="match status" value="1"/>
</dbReference>
<keyword evidence="2" id="KW-0548">Nucleotidyltransferase</keyword>
<evidence type="ECO:0000256" key="1">
    <source>
        <dbReference type="ARBA" id="ARBA00022679"/>
    </source>
</evidence>
<dbReference type="Gene3D" id="2.40.70.10">
    <property type="entry name" value="Acid Proteases"/>
    <property type="match status" value="1"/>
</dbReference>
<dbReference type="Proteomes" id="UP000807504">
    <property type="component" value="Unassembled WGS sequence"/>
</dbReference>
<name>A0A8T0F654_ARGBR</name>
<evidence type="ECO:0000313" key="7">
    <source>
        <dbReference type="Proteomes" id="UP000807504"/>
    </source>
</evidence>